<name>A0A9X6XVE2_BACCE</name>
<reference evidence="2 3" key="1">
    <citation type="submission" date="2017-09" db="EMBL/GenBank/DDBJ databases">
        <title>Large-scale bioinformatics analysis of Bacillus genomes uncovers conserved roles of natural products in bacterial physiology.</title>
        <authorList>
            <consortium name="Agbiome Team Llc"/>
            <person name="Bleich R.M."/>
            <person name="Grubbs K.J."/>
            <person name="Santa Maria K.C."/>
            <person name="Allen S.E."/>
            <person name="Farag S."/>
            <person name="Shank E.A."/>
            <person name="Bowers A."/>
        </authorList>
    </citation>
    <scope>NUCLEOTIDE SEQUENCE [LARGE SCALE GENOMIC DNA]</scope>
    <source>
        <strain evidence="2 3">AFS092789</strain>
    </source>
</reference>
<protein>
    <submittedName>
        <fullName evidence="2">Uncharacterized protein</fullName>
    </submittedName>
</protein>
<accession>A0A9X6XVE2</accession>
<evidence type="ECO:0000256" key="1">
    <source>
        <dbReference type="SAM" id="Phobius"/>
    </source>
</evidence>
<proteinExistence type="predicted"/>
<organism evidence="2 3">
    <name type="scientific">Bacillus cereus</name>
    <dbReference type="NCBI Taxonomy" id="1396"/>
    <lineage>
        <taxon>Bacteria</taxon>
        <taxon>Bacillati</taxon>
        <taxon>Bacillota</taxon>
        <taxon>Bacilli</taxon>
        <taxon>Bacillales</taxon>
        <taxon>Bacillaceae</taxon>
        <taxon>Bacillus</taxon>
        <taxon>Bacillus cereus group</taxon>
    </lineage>
</organism>
<dbReference type="Proteomes" id="UP000219922">
    <property type="component" value="Unassembled WGS sequence"/>
</dbReference>
<keyword evidence="1" id="KW-1133">Transmembrane helix</keyword>
<sequence>MKKRLTVYFAFAVVLIFLIFMFPDGKCGCRPTGEKVQIYNFTSAFELYFRNNEDEEFSFKELNSYLDYSTKIKQISQFKGSSKLRNPWGEFYKIEYFPNERKYIVKSYRDKNYIRRLAATYEKDGIIETCTLGVENGDLKLNKLNFDNTHGKCGDKIK</sequence>
<comment type="caution">
    <text evidence="2">The sequence shown here is derived from an EMBL/GenBank/DDBJ whole genome shotgun (WGS) entry which is preliminary data.</text>
</comment>
<evidence type="ECO:0000313" key="2">
    <source>
        <dbReference type="EMBL" id="PDZ94730.1"/>
    </source>
</evidence>
<dbReference type="RefSeq" id="WP_098006723.1">
    <property type="nucleotide sequence ID" value="NZ_NVMX01000123.1"/>
</dbReference>
<evidence type="ECO:0000313" key="3">
    <source>
        <dbReference type="Proteomes" id="UP000219922"/>
    </source>
</evidence>
<dbReference type="EMBL" id="NVMX01000123">
    <property type="protein sequence ID" value="PDZ94730.1"/>
    <property type="molecule type" value="Genomic_DNA"/>
</dbReference>
<dbReference type="AlphaFoldDB" id="A0A9X6XVE2"/>
<feature type="transmembrane region" description="Helical" evidence="1">
    <location>
        <begin position="5"/>
        <end position="22"/>
    </location>
</feature>
<gene>
    <name evidence="2" type="ORF">CON36_32170</name>
</gene>
<keyword evidence="1" id="KW-0812">Transmembrane</keyword>
<keyword evidence="1" id="KW-0472">Membrane</keyword>